<dbReference type="Gene3D" id="3.30.70.100">
    <property type="match status" value="1"/>
</dbReference>
<dbReference type="SUPFAM" id="SSF55008">
    <property type="entry name" value="HMA, heavy metal-associated domain"/>
    <property type="match status" value="1"/>
</dbReference>
<dbReference type="AlphaFoldDB" id="A0A926IM85"/>
<protein>
    <submittedName>
        <fullName evidence="3">Heavy-metal-associated domain-containing protein</fullName>
    </submittedName>
</protein>
<dbReference type="GO" id="GO:0006825">
    <property type="term" value="P:copper ion transport"/>
    <property type="evidence" value="ECO:0007669"/>
    <property type="project" value="InterPro"/>
</dbReference>
<evidence type="ECO:0000259" key="2">
    <source>
        <dbReference type="PROSITE" id="PS50846"/>
    </source>
</evidence>
<evidence type="ECO:0000256" key="1">
    <source>
        <dbReference type="ARBA" id="ARBA00022723"/>
    </source>
</evidence>
<gene>
    <name evidence="3" type="ORF">H8689_04270</name>
</gene>
<sequence>MVKILTVEGMSCGHCEAAVKKALGELEEVRDVQVDLGSKKVEVHGEGLVDEKLKTAIEDAGYDLVKID</sequence>
<keyword evidence="1" id="KW-0479">Metal-binding</keyword>
<dbReference type="RefSeq" id="WP_249323173.1">
    <property type="nucleotide sequence ID" value="NZ_JACRTK010000001.1"/>
</dbReference>
<dbReference type="InterPro" id="IPR000428">
    <property type="entry name" value="Cu-bd"/>
</dbReference>
<dbReference type="Proteomes" id="UP000601522">
    <property type="component" value="Unassembled WGS sequence"/>
</dbReference>
<dbReference type="InterPro" id="IPR036163">
    <property type="entry name" value="HMA_dom_sf"/>
</dbReference>
<organism evidence="3 4">
    <name type="scientific">Wansuia hejianensis</name>
    <dbReference type="NCBI Taxonomy" id="2763667"/>
    <lineage>
        <taxon>Bacteria</taxon>
        <taxon>Bacillati</taxon>
        <taxon>Bacillota</taxon>
        <taxon>Clostridia</taxon>
        <taxon>Lachnospirales</taxon>
        <taxon>Lachnospiraceae</taxon>
        <taxon>Wansuia</taxon>
    </lineage>
</organism>
<dbReference type="InterPro" id="IPR017969">
    <property type="entry name" value="Heavy-metal-associated_CS"/>
</dbReference>
<dbReference type="PROSITE" id="PS50846">
    <property type="entry name" value="HMA_2"/>
    <property type="match status" value="1"/>
</dbReference>
<keyword evidence="4" id="KW-1185">Reference proteome</keyword>
<dbReference type="PROSITE" id="PS01047">
    <property type="entry name" value="HMA_1"/>
    <property type="match status" value="1"/>
</dbReference>
<proteinExistence type="predicted"/>
<dbReference type="EMBL" id="JACRTK010000001">
    <property type="protein sequence ID" value="MBC8590356.1"/>
    <property type="molecule type" value="Genomic_DNA"/>
</dbReference>
<dbReference type="InterPro" id="IPR006121">
    <property type="entry name" value="HMA_dom"/>
</dbReference>
<dbReference type="GO" id="GO:0005507">
    <property type="term" value="F:copper ion binding"/>
    <property type="evidence" value="ECO:0007669"/>
    <property type="project" value="InterPro"/>
</dbReference>
<dbReference type="PRINTS" id="PR00944">
    <property type="entry name" value="CUEXPORT"/>
</dbReference>
<accession>A0A926IM85</accession>
<feature type="domain" description="HMA" evidence="2">
    <location>
        <begin position="1"/>
        <end position="65"/>
    </location>
</feature>
<evidence type="ECO:0000313" key="4">
    <source>
        <dbReference type="Proteomes" id="UP000601522"/>
    </source>
</evidence>
<reference evidence="3 4" key="1">
    <citation type="submission" date="2020-08" db="EMBL/GenBank/DDBJ databases">
        <title>Genome public.</title>
        <authorList>
            <person name="Liu C."/>
            <person name="Sun Q."/>
        </authorList>
    </citation>
    <scope>NUCLEOTIDE SEQUENCE [LARGE SCALE GENOMIC DNA]</scope>
    <source>
        <strain evidence="3 4">NSJ-26</strain>
    </source>
</reference>
<name>A0A926IM85_9FIRM</name>
<dbReference type="CDD" id="cd00371">
    <property type="entry name" value="HMA"/>
    <property type="match status" value="1"/>
</dbReference>
<evidence type="ECO:0000313" key="3">
    <source>
        <dbReference type="EMBL" id="MBC8590356.1"/>
    </source>
</evidence>
<comment type="caution">
    <text evidence="3">The sequence shown here is derived from an EMBL/GenBank/DDBJ whole genome shotgun (WGS) entry which is preliminary data.</text>
</comment>
<dbReference type="Pfam" id="PF00403">
    <property type="entry name" value="HMA"/>
    <property type="match status" value="1"/>
</dbReference>